<evidence type="ECO:0000313" key="2">
    <source>
        <dbReference type="EMBL" id="KAF4337109.1"/>
    </source>
</evidence>
<keyword evidence="3" id="KW-1185">Reference proteome</keyword>
<proteinExistence type="predicted"/>
<gene>
    <name evidence="2" type="ORF">FBEOM_8959</name>
</gene>
<feature type="compositionally biased region" description="Basic and acidic residues" evidence="1">
    <location>
        <begin position="115"/>
        <end position="131"/>
    </location>
</feature>
<comment type="caution">
    <text evidence="2">The sequence shown here is derived from an EMBL/GenBank/DDBJ whole genome shotgun (WGS) entry which is preliminary data.</text>
</comment>
<sequence>MEALAAVGLASSIAQFLDFGAKVFNATKEVAAYGSGTSVIHLSKLSADLEKVGAGLFNQYQSLEETLLTNEERGLIEVAQQCRAISDEMQEYIADLVLNHNTEIPGSRTENSQVGEKEAGRTRPGTDHENSQVHAEANNEANGPMGSSLESEIRAAKESLIARAKRAKIAFKTTWKKGEIEDLRKRHNEFRSQLALRLLFVLNTYQMRQSETQVRQTEVLEDIRGKSDEIIEAIALHSQDRMANPEVMAAILTTRGGRQPTILTHPVSVSPPSRLEPNTSSVTESVHGDILKDTKWSQYQSSTSFINEGTTGLAGFSTQDTKDCSKILLDALHFRGIHQRQESISPVHLKTYDWILEPKKSGSDDGLLEWLSRDSGCF</sequence>
<evidence type="ECO:0000256" key="1">
    <source>
        <dbReference type="SAM" id="MobiDB-lite"/>
    </source>
</evidence>
<name>A0A9P5DWA2_9HYPO</name>
<dbReference type="OrthoDB" id="341259at2759"/>
<reference evidence="2" key="2">
    <citation type="submission" date="2020-02" db="EMBL/GenBank/DDBJ databases">
        <title>Identification and distribution of gene clusters putatively required for synthesis of sphingolipid metabolism inhibitors in phylogenetically diverse species of the filamentous fungus Fusarium.</title>
        <authorList>
            <person name="Kim H.-S."/>
            <person name="Busman M."/>
            <person name="Brown D.W."/>
            <person name="Divon H."/>
            <person name="Uhlig S."/>
            <person name="Proctor R.H."/>
        </authorList>
    </citation>
    <scope>NUCLEOTIDE SEQUENCE</scope>
    <source>
        <strain evidence="2">NRRL 25174</strain>
    </source>
</reference>
<evidence type="ECO:0000313" key="3">
    <source>
        <dbReference type="Proteomes" id="UP000730481"/>
    </source>
</evidence>
<feature type="region of interest" description="Disordered" evidence="1">
    <location>
        <begin position="103"/>
        <end position="150"/>
    </location>
</feature>
<dbReference type="EMBL" id="PVQB02000441">
    <property type="protein sequence ID" value="KAF4337109.1"/>
    <property type="molecule type" value="Genomic_DNA"/>
</dbReference>
<dbReference type="Proteomes" id="UP000730481">
    <property type="component" value="Unassembled WGS sequence"/>
</dbReference>
<feature type="compositionally biased region" description="Polar residues" evidence="1">
    <location>
        <begin position="103"/>
        <end position="114"/>
    </location>
</feature>
<organism evidence="2 3">
    <name type="scientific">Fusarium beomiforme</name>
    <dbReference type="NCBI Taxonomy" id="44412"/>
    <lineage>
        <taxon>Eukaryota</taxon>
        <taxon>Fungi</taxon>
        <taxon>Dikarya</taxon>
        <taxon>Ascomycota</taxon>
        <taxon>Pezizomycotina</taxon>
        <taxon>Sordariomycetes</taxon>
        <taxon>Hypocreomycetidae</taxon>
        <taxon>Hypocreales</taxon>
        <taxon>Nectriaceae</taxon>
        <taxon>Fusarium</taxon>
        <taxon>Fusarium burgessii species complex</taxon>
    </lineage>
</organism>
<accession>A0A9P5DWA2</accession>
<reference evidence="2" key="1">
    <citation type="journal article" date="2017" name="Mycologia">
        <title>Fusarium algeriense, sp. nov., a novel toxigenic crown rot pathogen of durum wheat from Algeria is nested in the Fusarium burgessii species complex.</title>
        <authorList>
            <person name="Laraba I."/>
            <person name="Keddad A."/>
            <person name="Boureghda H."/>
            <person name="Abdallah N."/>
            <person name="Vaughan M.M."/>
            <person name="Proctor R.H."/>
            <person name="Busman M."/>
            <person name="O'Donnell K."/>
        </authorList>
    </citation>
    <scope>NUCLEOTIDE SEQUENCE</scope>
    <source>
        <strain evidence="2">NRRL 25174</strain>
    </source>
</reference>
<dbReference type="AlphaFoldDB" id="A0A9P5DWA2"/>
<protein>
    <submittedName>
        <fullName evidence="2">P-loop containing protein</fullName>
    </submittedName>
</protein>
<feature type="region of interest" description="Disordered" evidence="1">
    <location>
        <begin position="261"/>
        <end position="284"/>
    </location>
</feature>